<feature type="signal peptide" evidence="10">
    <location>
        <begin position="1"/>
        <end position="18"/>
    </location>
</feature>
<evidence type="ECO:0000256" key="8">
    <source>
        <dbReference type="ARBA" id="ARBA00023180"/>
    </source>
</evidence>
<evidence type="ECO:0000313" key="13">
    <source>
        <dbReference type="Proteomes" id="UP001487740"/>
    </source>
</evidence>
<evidence type="ECO:0000313" key="12">
    <source>
        <dbReference type="EMBL" id="KAK8397749.1"/>
    </source>
</evidence>
<evidence type="ECO:0000256" key="6">
    <source>
        <dbReference type="ARBA" id="ARBA00023136"/>
    </source>
</evidence>
<keyword evidence="7" id="KW-0675">Receptor</keyword>
<organism evidence="12 13">
    <name type="scientific">Scylla paramamosain</name>
    <name type="common">Mud crab</name>
    <dbReference type="NCBI Taxonomy" id="85552"/>
    <lineage>
        <taxon>Eukaryota</taxon>
        <taxon>Metazoa</taxon>
        <taxon>Ecdysozoa</taxon>
        <taxon>Arthropoda</taxon>
        <taxon>Crustacea</taxon>
        <taxon>Multicrustacea</taxon>
        <taxon>Malacostraca</taxon>
        <taxon>Eumalacostraca</taxon>
        <taxon>Eucarida</taxon>
        <taxon>Decapoda</taxon>
        <taxon>Pleocyemata</taxon>
        <taxon>Brachyura</taxon>
        <taxon>Eubrachyura</taxon>
        <taxon>Portunoidea</taxon>
        <taxon>Portunidae</taxon>
        <taxon>Portuninae</taxon>
        <taxon>Scylla</taxon>
    </lineage>
</organism>
<evidence type="ECO:0000256" key="5">
    <source>
        <dbReference type="ARBA" id="ARBA00022989"/>
    </source>
</evidence>
<feature type="domain" description="Ionotropic glutamate receptor C-terminal" evidence="11">
    <location>
        <begin position="785"/>
        <end position="1047"/>
    </location>
</feature>
<feature type="compositionally biased region" description="Basic and acidic residues" evidence="9">
    <location>
        <begin position="1526"/>
        <end position="1538"/>
    </location>
</feature>
<dbReference type="InterPro" id="IPR052192">
    <property type="entry name" value="Insect_Ionotropic_Sensory_Rcpt"/>
</dbReference>
<keyword evidence="4" id="KW-0812">Transmembrane</keyword>
<dbReference type="GO" id="GO:0050906">
    <property type="term" value="P:detection of stimulus involved in sensory perception"/>
    <property type="evidence" value="ECO:0007669"/>
    <property type="project" value="UniProtKB-ARBA"/>
</dbReference>
<evidence type="ECO:0000256" key="7">
    <source>
        <dbReference type="ARBA" id="ARBA00023170"/>
    </source>
</evidence>
<proteinExistence type="inferred from homology"/>
<evidence type="ECO:0000256" key="3">
    <source>
        <dbReference type="ARBA" id="ARBA00022475"/>
    </source>
</evidence>
<feature type="region of interest" description="Disordered" evidence="9">
    <location>
        <begin position="1515"/>
        <end position="1544"/>
    </location>
</feature>
<dbReference type="Proteomes" id="UP001487740">
    <property type="component" value="Unassembled WGS sequence"/>
</dbReference>
<keyword evidence="8" id="KW-0325">Glycoprotein</keyword>
<gene>
    <name evidence="12" type="ORF">O3P69_004500</name>
</gene>
<feature type="region of interest" description="Disordered" evidence="9">
    <location>
        <begin position="1002"/>
        <end position="1031"/>
    </location>
</feature>
<sequence>MLVKLVLVTCLGVATVRPKMRDGQELVLHTGGAAELMRSPLNAFVYHNRHNGQYYHPPDVVKDLLEKSALDQWQVMATFEVNLEKRNTTITDRLSKLIPLARQDLLPAHWTFSMMNTVFLNMEGDAEQPRCGMYTYWPYSKGGSQMVKIALWTPAHGFKHLSSVSFFQDKFQNFYGGKVNVTSGPYMPYWDEEEVLAADGSKIIVYRGSDYLMVDAIASALNFTIRVLPTSSWAELIRAGHDGNPNVGVGAVFQDMVGMLLGQNLPRRVSYTSSSRVLVAAWLVFALILGLAYRGNLTASLTLPKYPPRPETLKEIINNVDMITMPSYGKHFRKYYSDSESPLFQALGSLMNPGPSLMEGLKMALVKRSGHLDPRKYIQYEILDKFTEKDGSTPFYVTRGSVSPSPCGWPIPHDAPYKAHLDRLIVATLEAGLYDKWTADLMRETKLRSQKRERQRYAAGHEGQAEPKAVNEDGLPILTINHTQGAFILLLLGFPSTNMLVKLVLVTCLGVATARPKMRGGQELVLHTGGAAELMRSPPNASCTTIAITDSTTTLQTSCSHRMIKDVFGQSALDQWQVMATFEVNLEKRNTTITDRLSKLIPLARQVRQLSWCSMVVVVSLDPDFLIAFAEWSLKGRLLVWTTKLVVVSRLTIPQLQTLLPAHWTFSMMNTVFLNMEGDAEQPRCGMYTYLPYSKGGSQMVKIALWTPAHGFKLLSSVSFFQDKFQNFYGAKVNVTAEPYMPYWDEEEVLAADGSKTIVYRGSDYLMVDAIASALNFTVRVLPTSSWTELIRAGHDRHPNVGVGAVFQDMVGMLLGQNLPRRLSYTSSSRVLVAAWLVFALILGVAYRGNLTASLTLPKYPPRPETLKEIVDSVDIITIPSYGKHFRKYYSDSESPLFQALGNLLNPGPSLMEGLKMALVKRSGHLDARKYIQYQILDKFTEKDGSTPLYVARGSVSPTPSGWPIPHDAPYKAHLDRLIVATLEAGLYDKWTGDLMRETKLRSQRRQRQRHAAGHEGQAEPRASNEDGLPTLTINHTQGAFILLLLALMVVAAAAEHQYAREAGAGNLSWRCNCPTQNASRINAESTKRFVYHNRHNGQYYHSSRRREVHSNTQAGIDVKQATNELQDLLEKSALDQWQVMATFEVNLEKRNTTITDRLSKLIPLARQLQDLLPAHWTFSMMNTVFLNMEGDAEQPRCGMYTYLPYSKGGSQMVKIAFWTPAHGFKHLSSVSFFQDKFQNFYGAKVNVTSEPFMPYWDEEEVLAADGSKTIVYRGSDYLMVDAIASALNFTVRVLPTSSWAELIRAGHDGNPNVGVGAVFQDMVGMLLGQNLPRRVSYTSSSRVLVAAWLVFALILGLAYRGNLTASLTLPKYPPRPETLKEIVNNVDMVTMPSYGKHFRKFYSDSESPLFQALGSLMNPGPSLMEGLKMALVKRSSYLDARKYIQLAILDKFTEEDGSTPLYVTRESVFPAPCGWPIPHNAPYKAHLDRLIVATLEAGLYDKWTADLMRETKLRSQRRQRQRHAAGHERQPEPRSGNEDGLPTLTINHTQGAFILLPSTNMLVKLVLVTCLGVATVSPKMRGSTRKISVGPVASDGNI</sequence>
<evidence type="ECO:0000256" key="4">
    <source>
        <dbReference type="ARBA" id="ARBA00022692"/>
    </source>
</evidence>
<reference evidence="12 13" key="1">
    <citation type="submission" date="2023-03" db="EMBL/GenBank/DDBJ databases">
        <title>High-quality genome of Scylla paramamosain provides insights in environmental adaptation.</title>
        <authorList>
            <person name="Zhang L."/>
        </authorList>
    </citation>
    <scope>NUCLEOTIDE SEQUENCE [LARGE SCALE GENOMIC DNA]</scope>
    <source>
        <strain evidence="12">LZ_2023a</strain>
        <tissue evidence="12">Muscle</tissue>
    </source>
</reference>
<protein>
    <recommendedName>
        <fullName evidence="11">Ionotropic glutamate receptor C-terminal domain-containing protein</fullName>
    </recommendedName>
</protein>
<feature type="domain" description="Ionotropic glutamate receptor C-terminal" evidence="11">
    <location>
        <begin position="1310"/>
        <end position="1557"/>
    </location>
</feature>
<name>A0AAW0UDT0_SCYPA</name>
<accession>A0AAW0UDT0</accession>
<comment type="subcellular location">
    <subcellularLocation>
        <location evidence="1">Cell membrane</location>
        <topology evidence="1">Multi-pass membrane protein</topology>
    </subcellularLocation>
</comment>
<keyword evidence="5" id="KW-1133">Transmembrane helix</keyword>
<evidence type="ECO:0000256" key="1">
    <source>
        <dbReference type="ARBA" id="ARBA00004651"/>
    </source>
</evidence>
<comment type="caution">
    <text evidence="12">The sequence shown here is derived from an EMBL/GenBank/DDBJ whole genome shotgun (WGS) entry which is preliminary data.</text>
</comment>
<keyword evidence="6" id="KW-0472">Membrane</keyword>
<evidence type="ECO:0000256" key="9">
    <source>
        <dbReference type="SAM" id="MobiDB-lite"/>
    </source>
</evidence>
<keyword evidence="10" id="KW-0732">Signal</keyword>
<dbReference type="GO" id="GO:0005886">
    <property type="term" value="C:plasma membrane"/>
    <property type="evidence" value="ECO:0007669"/>
    <property type="project" value="UniProtKB-SubCell"/>
</dbReference>
<feature type="domain" description="Ionotropic glutamate receptor C-terminal" evidence="11">
    <location>
        <begin position="243"/>
        <end position="494"/>
    </location>
</feature>
<dbReference type="SUPFAM" id="SSF53850">
    <property type="entry name" value="Periplasmic binding protein-like II"/>
    <property type="match status" value="3"/>
</dbReference>
<dbReference type="PANTHER" id="PTHR42643:SF24">
    <property type="entry name" value="IONOTROPIC RECEPTOR 60A"/>
    <property type="match status" value="1"/>
</dbReference>
<feature type="compositionally biased region" description="Basic residues" evidence="9">
    <location>
        <begin position="1515"/>
        <end position="1525"/>
    </location>
</feature>
<keyword evidence="13" id="KW-1185">Reference proteome</keyword>
<dbReference type="PANTHER" id="PTHR42643">
    <property type="entry name" value="IONOTROPIC RECEPTOR 20A-RELATED"/>
    <property type="match status" value="1"/>
</dbReference>
<evidence type="ECO:0000259" key="11">
    <source>
        <dbReference type="Pfam" id="PF00060"/>
    </source>
</evidence>
<keyword evidence="3" id="KW-1003">Cell membrane</keyword>
<feature type="compositionally biased region" description="Basic and acidic residues" evidence="9">
    <location>
        <begin position="1013"/>
        <end position="1025"/>
    </location>
</feature>
<comment type="similarity">
    <text evidence="2">Belongs to the glutamate-gated ion channel (TC 1.A.10.1) family.</text>
</comment>
<evidence type="ECO:0000256" key="10">
    <source>
        <dbReference type="SAM" id="SignalP"/>
    </source>
</evidence>
<dbReference type="Gene3D" id="1.10.287.70">
    <property type="match status" value="3"/>
</dbReference>
<dbReference type="EMBL" id="JARAKH010000013">
    <property type="protein sequence ID" value="KAK8397749.1"/>
    <property type="molecule type" value="Genomic_DNA"/>
</dbReference>
<dbReference type="GO" id="GO:0015276">
    <property type="term" value="F:ligand-gated monoatomic ion channel activity"/>
    <property type="evidence" value="ECO:0007669"/>
    <property type="project" value="InterPro"/>
</dbReference>
<evidence type="ECO:0000256" key="2">
    <source>
        <dbReference type="ARBA" id="ARBA00008685"/>
    </source>
</evidence>
<feature type="chain" id="PRO_5043508568" description="Ionotropic glutamate receptor C-terminal domain-containing protein" evidence="10">
    <location>
        <begin position="19"/>
        <end position="1599"/>
    </location>
</feature>
<dbReference type="InterPro" id="IPR001320">
    <property type="entry name" value="Iontro_rcpt_C"/>
</dbReference>
<feature type="compositionally biased region" description="Basic residues" evidence="9">
    <location>
        <begin position="1002"/>
        <end position="1012"/>
    </location>
</feature>
<dbReference type="Pfam" id="PF00060">
    <property type="entry name" value="Lig_chan"/>
    <property type="match status" value="3"/>
</dbReference>